<keyword evidence="1" id="KW-0472">Membrane</keyword>
<dbReference type="EMBL" id="UEGS01000001">
    <property type="protein sequence ID" value="SRX79800.1"/>
    <property type="molecule type" value="Genomic_DNA"/>
</dbReference>
<feature type="transmembrane region" description="Helical" evidence="1">
    <location>
        <begin position="46"/>
        <end position="64"/>
    </location>
</feature>
<organism evidence="2 3">
    <name type="scientific">Mycolicibacterium parafortuitum</name>
    <name type="common">Mycobacterium parafortuitum</name>
    <dbReference type="NCBI Taxonomy" id="39692"/>
    <lineage>
        <taxon>Bacteria</taxon>
        <taxon>Bacillati</taxon>
        <taxon>Actinomycetota</taxon>
        <taxon>Actinomycetes</taxon>
        <taxon>Mycobacteriales</taxon>
        <taxon>Mycobacteriaceae</taxon>
        <taxon>Mycolicibacterium</taxon>
    </lineage>
</organism>
<name>A0A375YFC9_MYCPF</name>
<protein>
    <submittedName>
        <fullName evidence="2">Uncharacterized protein</fullName>
    </submittedName>
</protein>
<keyword evidence="1" id="KW-0812">Transmembrane</keyword>
<feature type="transmembrane region" description="Helical" evidence="1">
    <location>
        <begin position="164"/>
        <end position="183"/>
    </location>
</feature>
<sequence>MTTTANFERSVGVLGNANTLKISNTLSRTARARQRIQIRWGYRSRLLAVVALVAIAYGSDYAHLVGDALAGSRTPLLALTPLFALLVATGYRRPPDGVNDNESDWLFVAVLGTIGFAGIALVNARFEALAAVWRLDLIGAVLWAVCASVILLGARHTQRMWRVWLFAVISASPVPFTLAAGALGGSDTANVAVSVCFGATAVYLAGARAPRPKRLLAAAASLTLGWLTATLLIDALPLFGVTAIAALGVPVLVHLGMRRWIGTGADTGPLESYPARSWRSLLALPVLALVVGFAHTSAPMATEPPAVQADWVRSAGPFDAHELTEVQHYLGGDAEYVRYTVPASAGMPAAAVDVITMPSLASLHDHHSTVWYPTTRPLNFTAAPPLTTGAPVDVRAVYSNADTAIDSTTPHWYALTWDWHSDAGYQRVTVVVNQHVAGGEPPAPQPMTVTDTLVSPALWIGRQQAEGQGRVDDLVVRRATEVADSLLAHLVIRA</sequence>
<feature type="transmembrane region" description="Helical" evidence="1">
    <location>
        <begin position="239"/>
        <end position="257"/>
    </location>
</feature>
<feature type="transmembrane region" description="Helical" evidence="1">
    <location>
        <begin position="278"/>
        <end position="298"/>
    </location>
</feature>
<feature type="transmembrane region" description="Helical" evidence="1">
    <location>
        <begin position="105"/>
        <end position="126"/>
    </location>
</feature>
<evidence type="ECO:0000313" key="2">
    <source>
        <dbReference type="EMBL" id="SRX79800.1"/>
    </source>
</evidence>
<accession>A0A375YFC9</accession>
<feature type="transmembrane region" description="Helical" evidence="1">
    <location>
        <begin position="215"/>
        <end position="233"/>
    </location>
</feature>
<dbReference type="Proteomes" id="UP000252008">
    <property type="component" value="Unassembled WGS sequence"/>
</dbReference>
<dbReference type="STRING" id="39692.BST38_05515"/>
<evidence type="ECO:0000313" key="3">
    <source>
        <dbReference type="Proteomes" id="UP000252008"/>
    </source>
</evidence>
<proteinExistence type="predicted"/>
<feature type="transmembrane region" description="Helical" evidence="1">
    <location>
        <begin position="132"/>
        <end position="152"/>
    </location>
</feature>
<keyword evidence="3" id="KW-1185">Reference proteome</keyword>
<reference evidence="2 3" key="1">
    <citation type="submission" date="2018-05" db="EMBL/GenBank/DDBJ databases">
        <authorList>
            <consortium name="IHU Genomes"/>
        </authorList>
    </citation>
    <scope>NUCLEOTIDE SEQUENCE [LARGE SCALE GENOMIC DNA]</scope>
    <source>
        <strain evidence="2 3">P7335</strain>
    </source>
</reference>
<evidence type="ECO:0000256" key="1">
    <source>
        <dbReference type="SAM" id="Phobius"/>
    </source>
</evidence>
<feature type="transmembrane region" description="Helical" evidence="1">
    <location>
        <begin position="189"/>
        <end position="206"/>
    </location>
</feature>
<feature type="transmembrane region" description="Helical" evidence="1">
    <location>
        <begin position="76"/>
        <end position="93"/>
    </location>
</feature>
<dbReference type="AlphaFoldDB" id="A0A375YFC9"/>
<gene>
    <name evidence="2" type="ORF">MPP7335_01538</name>
</gene>
<keyword evidence="1" id="KW-1133">Transmembrane helix</keyword>